<dbReference type="SUPFAM" id="SSF55073">
    <property type="entry name" value="Nucleotide cyclase"/>
    <property type="match status" value="1"/>
</dbReference>
<dbReference type="InterPro" id="IPR000160">
    <property type="entry name" value="GGDEF_dom"/>
</dbReference>
<accession>A0A0G1FU33</accession>
<comment type="caution">
    <text evidence="2">The sequence shown here is derived from an EMBL/GenBank/DDBJ whole genome shotgun (WGS) entry which is preliminary data.</text>
</comment>
<reference evidence="2 3" key="1">
    <citation type="journal article" date="2015" name="Nature">
        <title>rRNA introns, odd ribosomes, and small enigmatic genomes across a large radiation of phyla.</title>
        <authorList>
            <person name="Brown C.T."/>
            <person name="Hug L.A."/>
            <person name="Thomas B.C."/>
            <person name="Sharon I."/>
            <person name="Castelle C.J."/>
            <person name="Singh A."/>
            <person name="Wilkins M.J."/>
            <person name="Williams K.H."/>
            <person name="Banfield J.F."/>
        </authorList>
    </citation>
    <scope>NUCLEOTIDE SEQUENCE [LARGE SCALE GENOMIC DNA]</scope>
</reference>
<dbReference type="Pfam" id="PF00990">
    <property type="entry name" value="GGDEF"/>
    <property type="match status" value="1"/>
</dbReference>
<dbReference type="EMBL" id="LCFP01000001">
    <property type="protein sequence ID" value="KKS98516.1"/>
    <property type="molecule type" value="Genomic_DNA"/>
</dbReference>
<name>A0A0G1FU33_9BACT</name>
<dbReference type="AlphaFoldDB" id="A0A0G1FU33"/>
<gene>
    <name evidence="2" type="ORF">UV73_C0001G0037</name>
</gene>
<dbReference type="Gene3D" id="3.30.70.270">
    <property type="match status" value="1"/>
</dbReference>
<dbReference type="NCBIfam" id="TIGR00254">
    <property type="entry name" value="GGDEF"/>
    <property type="match status" value="1"/>
</dbReference>
<dbReference type="Proteomes" id="UP000034894">
    <property type="component" value="Unassembled WGS sequence"/>
</dbReference>
<dbReference type="InterPro" id="IPR043128">
    <property type="entry name" value="Rev_trsase/Diguanyl_cyclase"/>
</dbReference>
<dbReference type="STRING" id="1618443.UV73_C0001G0037"/>
<dbReference type="InterPro" id="IPR029787">
    <property type="entry name" value="Nucleotide_cyclase"/>
</dbReference>
<organism evidence="2 3">
    <name type="scientific">Candidatus Gottesmanbacteria bacterium GW2011_GWA2_43_14</name>
    <dbReference type="NCBI Taxonomy" id="1618443"/>
    <lineage>
        <taxon>Bacteria</taxon>
        <taxon>Candidatus Gottesmaniibacteriota</taxon>
    </lineage>
</organism>
<protein>
    <recommendedName>
        <fullName evidence="1">GGDEF domain-containing protein</fullName>
    </recommendedName>
</protein>
<evidence type="ECO:0000313" key="3">
    <source>
        <dbReference type="Proteomes" id="UP000034894"/>
    </source>
</evidence>
<sequence>MQSELIPLNNFELTRTEIAKKLVAEGPYPEARKSVLFWLDPDSVNQERTDRLNQVMREALTERDEAGDTYIYRGVFKEKSKKEDLDEDIYLLKTLINQNVPLPAVRGVAVRLIDKDLGWENNSIRDESTGLYNRGFMVRGMEEMLEHFLMGESDSAICFIDLDNLKKHNKPGYNFGNGAIQAVANALRSSGGIAGRIYRGDENMLIMPGISNDAEIAKAMQIIRDDGLPYGISDVKRQDHPEKQISGEPINFSDGFTTFREVINYLVNENPDFSELTYFEIRRKIIDTALLMSQSFQIINKGIKKEKPLEQIMKELNPQTTEANKKVIEFCLKKAGPK</sequence>
<feature type="domain" description="GGDEF" evidence="1">
    <location>
        <begin position="124"/>
        <end position="222"/>
    </location>
</feature>
<evidence type="ECO:0000259" key="1">
    <source>
        <dbReference type="Pfam" id="PF00990"/>
    </source>
</evidence>
<proteinExistence type="predicted"/>
<evidence type="ECO:0000313" key="2">
    <source>
        <dbReference type="EMBL" id="KKS98516.1"/>
    </source>
</evidence>